<name>A0AAW2G170_9HYME</name>
<dbReference type="Proteomes" id="UP001430953">
    <property type="component" value="Unassembled WGS sequence"/>
</dbReference>
<evidence type="ECO:0000313" key="1">
    <source>
        <dbReference type="EMBL" id="KAL0121813.1"/>
    </source>
</evidence>
<gene>
    <name evidence="1" type="ORF">PUN28_006936</name>
</gene>
<organism evidence="1 2">
    <name type="scientific">Cardiocondyla obscurior</name>
    <dbReference type="NCBI Taxonomy" id="286306"/>
    <lineage>
        <taxon>Eukaryota</taxon>
        <taxon>Metazoa</taxon>
        <taxon>Ecdysozoa</taxon>
        <taxon>Arthropoda</taxon>
        <taxon>Hexapoda</taxon>
        <taxon>Insecta</taxon>
        <taxon>Pterygota</taxon>
        <taxon>Neoptera</taxon>
        <taxon>Endopterygota</taxon>
        <taxon>Hymenoptera</taxon>
        <taxon>Apocrita</taxon>
        <taxon>Aculeata</taxon>
        <taxon>Formicoidea</taxon>
        <taxon>Formicidae</taxon>
        <taxon>Myrmicinae</taxon>
        <taxon>Cardiocondyla</taxon>
    </lineage>
</organism>
<dbReference type="EMBL" id="JADYXP020000006">
    <property type="protein sequence ID" value="KAL0121813.1"/>
    <property type="molecule type" value="Genomic_DNA"/>
</dbReference>
<comment type="caution">
    <text evidence="1">The sequence shown here is derived from an EMBL/GenBank/DDBJ whole genome shotgun (WGS) entry which is preliminary data.</text>
</comment>
<keyword evidence="2" id="KW-1185">Reference proteome</keyword>
<accession>A0AAW2G170</accession>
<protein>
    <submittedName>
        <fullName evidence="1">Uncharacterized protein</fullName>
    </submittedName>
</protein>
<sequence>MSSANKRSREGVVRRTKAVSYTAGKTIYPRTIHAQTGKGLELYMSFLFLFTSPFIQLSRSLNIFTSLFAPLLCEESSRNQLRKS</sequence>
<reference evidence="1 2" key="1">
    <citation type="submission" date="2023-03" db="EMBL/GenBank/DDBJ databases">
        <title>High recombination rates correlate with genetic variation in Cardiocondyla obscurior ants.</title>
        <authorList>
            <person name="Errbii M."/>
        </authorList>
    </citation>
    <scope>NUCLEOTIDE SEQUENCE [LARGE SCALE GENOMIC DNA]</scope>
    <source>
        <strain evidence="1">Alpha-2009</strain>
        <tissue evidence="1">Whole body</tissue>
    </source>
</reference>
<evidence type="ECO:0000313" key="2">
    <source>
        <dbReference type="Proteomes" id="UP001430953"/>
    </source>
</evidence>
<dbReference type="AlphaFoldDB" id="A0AAW2G170"/>
<proteinExistence type="predicted"/>